<proteinExistence type="predicted"/>
<feature type="region of interest" description="Disordered" evidence="1">
    <location>
        <begin position="197"/>
        <end position="223"/>
    </location>
</feature>
<dbReference type="AlphaFoldDB" id="A0A6A6B3V1"/>
<dbReference type="Proteomes" id="UP000799438">
    <property type="component" value="Unassembled WGS sequence"/>
</dbReference>
<sequence>MHPPGMIVQRTMDLPNVQGVEQAIGGGCSCQIASRADVQEAEANAGQVTEADRSSRLVRVGVVSVLGFLPPPSLTLFSLTPLTTPSLAGNTSPHSHVSLMVVVVGVVAETSVQRFSPKLADVSFNQFTNGPVAGAHCVRTCRGYLPKLLPLRDRRWVHRGWGCELCSRGLIVSPLYLLHKGMVWAHAICVEDFSVVPRDPSSDESDSEIGMAPRPATRSRIQDARPAPLRTMLMFRLATRPMATSGSQQPCWRRLCAEPTARQVGRSHAQSIATCAAETHTMTTLRRPKS</sequence>
<dbReference type="GeneID" id="54304873"/>
<organism evidence="2 3">
    <name type="scientific">Aplosporella prunicola CBS 121167</name>
    <dbReference type="NCBI Taxonomy" id="1176127"/>
    <lineage>
        <taxon>Eukaryota</taxon>
        <taxon>Fungi</taxon>
        <taxon>Dikarya</taxon>
        <taxon>Ascomycota</taxon>
        <taxon>Pezizomycotina</taxon>
        <taxon>Dothideomycetes</taxon>
        <taxon>Dothideomycetes incertae sedis</taxon>
        <taxon>Botryosphaeriales</taxon>
        <taxon>Aplosporellaceae</taxon>
        <taxon>Aplosporella</taxon>
    </lineage>
</organism>
<dbReference type="EMBL" id="ML995499">
    <property type="protein sequence ID" value="KAF2137894.1"/>
    <property type="molecule type" value="Genomic_DNA"/>
</dbReference>
<evidence type="ECO:0000313" key="3">
    <source>
        <dbReference type="Proteomes" id="UP000799438"/>
    </source>
</evidence>
<dbReference type="RefSeq" id="XP_033393609.1">
    <property type="nucleotide sequence ID" value="XM_033547366.1"/>
</dbReference>
<accession>A0A6A6B3V1</accession>
<keyword evidence="3" id="KW-1185">Reference proteome</keyword>
<gene>
    <name evidence="2" type="ORF">K452DRAFT_96643</name>
</gene>
<name>A0A6A6B3V1_9PEZI</name>
<reference evidence="2" key="1">
    <citation type="journal article" date="2020" name="Stud. Mycol.">
        <title>101 Dothideomycetes genomes: a test case for predicting lifestyles and emergence of pathogens.</title>
        <authorList>
            <person name="Haridas S."/>
            <person name="Albert R."/>
            <person name="Binder M."/>
            <person name="Bloem J."/>
            <person name="Labutti K."/>
            <person name="Salamov A."/>
            <person name="Andreopoulos B."/>
            <person name="Baker S."/>
            <person name="Barry K."/>
            <person name="Bills G."/>
            <person name="Bluhm B."/>
            <person name="Cannon C."/>
            <person name="Castanera R."/>
            <person name="Culley D."/>
            <person name="Daum C."/>
            <person name="Ezra D."/>
            <person name="Gonzalez J."/>
            <person name="Henrissat B."/>
            <person name="Kuo A."/>
            <person name="Liang C."/>
            <person name="Lipzen A."/>
            <person name="Lutzoni F."/>
            <person name="Magnuson J."/>
            <person name="Mondo S."/>
            <person name="Nolan M."/>
            <person name="Ohm R."/>
            <person name="Pangilinan J."/>
            <person name="Park H.-J."/>
            <person name="Ramirez L."/>
            <person name="Alfaro M."/>
            <person name="Sun H."/>
            <person name="Tritt A."/>
            <person name="Yoshinaga Y."/>
            <person name="Zwiers L.-H."/>
            <person name="Turgeon B."/>
            <person name="Goodwin S."/>
            <person name="Spatafora J."/>
            <person name="Crous P."/>
            <person name="Grigoriev I."/>
        </authorList>
    </citation>
    <scope>NUCLEOTIDE SEQUENCE</scope>
    <source>
        <strain evidence="2">CBS 121167</strain>
    </source>
</reference>
<protein>
    <submittedName>
        <fullName evidence="2">Uncharacterized protein</fullName>
    </submittedName>
</protein>
<evidence type="ECO:0000313" key="2">
    <source>
        <dbReference type="EMBL" id="KAF2137894.1"/>
    </source>
</evidence>
<evidence type="ECO:0000256" key="1">
    <source>
        <dbReference type="SAM" id="MobiDB-lite"/>
    </source>
</evidence>